<sequence length="213" mass="23539">MATPPSIIPIPEPIRAAPSGAPPPNVPTVVTEAPISLSRTSSTHLRNCFPTAVRANIAIRWQPRSEKIRIPKLGSRGLSIICVIFSVNSSELRLKILLTAFSCLYPNACANSPEESQIWPSCRGTGLNFTSLKLNAKLDISISFPMVVDKSPLPSESWGLFFFMAFSLDEVILFNIFYCLNSFCCAITKNSNYLLLCYNILKFNLWCSNGSKE</sequence>
<protein>
    <submittedName>
        <fullName evidence="1">Uncharacterized protein</fullName>
    </submittedName>
</protein>
<evidence type="ECO:0000313" key="1">
    <source>
        <dbReference type="EMBL" id="AIF77172.1"/>
    </source>
</evidence>
<name>A0A075M9B0_ACIPI</name>
<organism evidence="1">
    <name type="scientific">Acinetobacter pittii</name>
    <name type="common">Acinetobacter genomosp. 3</name>
    <dbReference type="NCBI Taxonomy" id="48296"/>
    <lineage>
        <taxon>Bacteria</taxon>
        <taxon>Pseudomonadati</taxon>
        <taxon>Pseudomonadota</taxon>
        <taxon>Gammaproteobacteria</taxon>
        <taxon>Moraxellales</taxon>
        <taxon>Moraxellaceae</taxon>
        <taxon>Acinetobacter</taxon>
        <taxon>Acinetobacter calcoaceticus/baumannii complex</taxon>
    </lineage>
</organism>
<accession>A0A075M9B0</accession>
<dbReference type="AlphaFoldDB" id="A0A075M9B0"/>
<geneLocation type="plasmid" evidence="1">
    <name>pMS32-1</name>
</geneLocation>
<dbReference type="EMBL" id="KJ616405">
    <property type="protein sequence ID" value="AIF77172.1"/>
    <property type="molecule type" value="Genomic_DNA"/>
</dbReference>
<reference evidence="1" key="1">
    <citation type="submission" date="2014-03" db="EMBL/GenBank/DDBJ databases">
        <authorList>
            <person name="Huang T.-W."/>
            <person name="Lai J.-F."/>
            <person name="Liao T.-L."/>
            <person name="Lin A.-C."/>
            <person name="Chen Y.-T."/>
            <person name="Tsai S.-F."/>
            <person name="Lauderdale T.-L."/>
        </authorList>
    </citation>
    <scope>NUCLEOTIDE SEQUENCE</scope>
    <source>
        <strain evidence="1">MS32</strain>
        <plasmid evidence="1">pMS32-1</plasmid>
    </source>
</reference>
<proteinExistence type="predicted"/>
<keyword evidence="1" id="KW-0614">Plasmid</keyword>